<evidence type="ECO:0000313" key="1">
    <source>
        <dbReference type="EMBL" id="WRL67380.1"/>
    </source>
</evidence>
<sequence>MAFCRDGLAAFKRPRNVLVFDELPTTATGKLQRFRIRELALERLDSATPDLIPMTGGPA</sequence>
<accession>A0ABZ1B996</accession>
<dbReference type="Proteomes" id="UP001324287">
    <property type="component" value="Chromosome"/>
</dbReference>
<gene>
    <name evidence="1" type="ORF">U6N30_14690</name>
</gene>
<reference evidence="1 2" key="1">
    <citation type="submission" date="2023-12" db="EMBL/GenBank/DDBJ databases">
        <title>Blastococcus brunescens sp. nov., an actonobacterium isolated from sandstone collected in sahara desert.</title>
        <authorList>
            <person name="Gtari M."/>
            <person name="Ghodhbane F."/>
        </authorList>
    </citation>
    <scope>NUCLEOTIDE SEQUENCE [LARGE SCALE GENOMIC DNA]</scope>
    <source>
        <strain evidence="1 2">BMG 8361</strain>
    </source>
</reference>
<dbReference type="Gene3D" id="3.30.300.30">
    <property type="match status" value="1"/>
</dbReference>
<name>A0ABZ1B996_9ACTN</name>
<keyword evidence="2" id="KW-1185">Reference proteome</keyword>
<dbReference type="InterPro" id="IPR045851">
    <property type="entry name" value="AMP-bd_C_sf"/>
</dbReference>
<proteinExistence type="predicted"/>
<organism evidence="1 2">
    <name type="scientific">Blastococcus brunescens</name>
    <dbReference type="NCBI Taxonomy" id="1564165"/>
    <lineage>
        <taxon>Bacteria</taxon>
        <taxon>Bacillati</taxon>
        <taxon>Actinomycetota</taxon>
        <taxon>Actinomycetes</taxon>
        <taxon>Geodermatophilales</taxon>
        <taxon>Geodermatophilaceae</taxon>
        <taxon>Blastococcus</taxon>
    </lineage>
</organism>
<dbReference type="EMBL" id="CP141261">
    <property type="protein sequence ID" value="WRL67380.1"/>
    <property type="molecule type" value="Genomic_DNA"/>
</dbReference>
<evidence type="ECO:0000313" key="2">
    <source>
        <dbReference type="Proteomes" id="UP001324287"/>
    </source>
</evidence>
<evidence type="ECO:0008006" key="3">
    <source>
        <dbReference type="Google" id="ProtNLM"/>
    </source>
</evidence>
<dbReference type="SUPFAM" id="SSF56801">
    <property type="entry name" value="Acetyl-CoA synthetase-like"/>
    <property type="match status" value="1"/>
</dbReference>
<protein>
    <recommendedName>
        <fullName evidence="3">AMP-binding enzyme C-terminal domain-containing protein</fullName>
    </recommendedName>
</protein>
<dbReference type="RefSeq" id="WP_324278687.1">
    <property type="nucleotide sequence ID" value="NZ_CP141261.1"/>
</dbReference>